<reference evidence="1 2" key="1">
    <citation type="submission" date="2011-08" db="EMBL/GenBank/DDBJ databases">
        <title>The Genome Sequence of Eubacteriaceae bacterium ACC19a.</title>
        <authorList>
            <consortium name="The Broad Institute Genome Sequencing Platform"/>
            <person name="Earl A."/>
            <person name="Ward D."/>
            <person name="Feldgarden M."/>
            <person name="Gevers D."/>
            <person name="Sizova M."/>
            <person name="Hazen A."/>
            <person name="Epstein S."/>
            <person name="Young S.K."/>
            <person name="Zeng Q."/>
            <person name="Gargeya S."/>
            <person name="Fitzgerald M."/>
            <person name="Haas B."/>
            <person name="Abouelleil A."/>
            <person name="Alvarado L."/>
            <person name="Arachchi H.M."/>
            <person name="Berlin A."/>
            <person name="Brown A."/>
            <person name="Chapman S.B."/>
            <person name="Chen Z."/>
            <person name="Dunbar C."/>
            <person name="Freedman E."/>
            <person name="Gearin G."/>
            <person name="Gellesch M."/>
            <person name="Goldberg J."/>
            <person name="Griggs A."/>
            <person name="Gujja S."/>
            <person name="Heiman D."/>
            <person name="Howarth C."/>
            <person name="Larson L."/>
            <person name="Lui A."/>
            <person name="MacDonald P.J.P."/>
            <person name="Montmayeur A."/>
            <person name="Murphy C."/>
            <person name="Neiman D."/>
            <person name="Pearson M."/>
            <person name="Priest M."/>
            <person name="Roberts A."/>
            <person name="Saif S."/>
            <person name="Shea T."/>
            <person name="Shenoy N."/>
            <person name="Sisk P."/>
            <person name="Stolte C."/>
            <person name="Sykes S."/>
            <person name="Wortman J."/>
            <person name="Nusbaum C."/>
            <person name="Birren B."/>
        </authorList>
    </citation>
    <scope>NUCLEOTIDE SEQUENCE [LARGE SCALE GENOMIC DNA]</scope>
    <source>
        <strain evidence="1 2">ACC19a</strain>
    </source>
</reference>
<sequence length="343" mass="39620">MFELSKMELIGAYLCELNSNMDAPLISNYDVEQDDDITITFIENTIYNLYSSKDMKWARFIEDEEQCSKAYKDILQLSENLSDFKIKSKNIIDEYFKIITDNVPVPSGDLIIVLFEMEKQPYLGIFKYNHKTMLVSQVDKLNDTNNIYISQKSSLFTTNKHKADEGFIINLISFDIALVDKKYEINAEKSNILQDNILLLQTSRSEKEKLDIFNKVTKNLEDKYIGDDIEKKAKIKKAVKDTVLDEGVISVDSVMEKAFGETEQLKKIYENTLEKSGIQRREKIEVPERLLKTKFQRQKITTETGIEINVPIDYYGDDSKIEFVPDDNGTISIVIKNVKNITT</sequence>
<gene>
    <name evidence="1" type="ORF">HMPREF9629_00504</name>
</gene>
<dbReference type="Pfam" id="PF04245">
    <property type="entry name" value="NA37"/>
    <property type="match status" value="1"/>
</dbReference>
<comment type="caution">
    <text evidence="1">The sequence shown here is derived from an EMBL/GenBank/DDBJ whole genome shotgun (WGS) entry which is preliminary data.</text>
</comment>
<dbReference type="AlphaFoldDB" id="G9X281"/>
<dbReference type="HOGENOM" id="CLU_069338_0_0_9"/>
<accession>G9X281</accession>
<evidence type="ECO:0000313" key="1">
    <source>
        <dbReference type="EMBL" id="EHL13204.1"/>
    </source>
</evidence>
<name>G9X281_9FIRM</name>
<dbReference type="Proteomes" id="UP000006437">
    <property type="component" value="Unassembled WGS sequence"/>
</dbReference>
<evidence type="ECO:0008006" key="3">
    <source>
        <dbReference type="Google" id="ProtNLM"/>
    </source>
</evidence>
<dbReference type="GO" id="GO:0009295">
    <property type="term" value="C:nucleoid"/>
    <property type="evidence" value="ECO:0007669"/>
    <property type="project" value="InterPro"/>
</dbReference>
<protein>
    <recommendedName>
        <fullName evidence="3">Nucleoid-associated protein NdpA</fullName>
    </recommendedName>
</protein>
<dbReference type="BioCyc" id="EBAC796937-HMP:GMGH-505-MONOMER"/>
<proteinExistence type="predicted"/>
<dbReference type="RefSeq" id="WP_009524741.1">
    <property type="nucleotide sequence ID" value="NZ_JH414547.1"/>
</dbReference>
<dbReference type="PATRIC" id="fig|796937.3.peg.1728"/>
<organism evidence="1 2">
    <name type="scientific">Peptoanaerobacter stomatis</name>
    <dbReference type="NCBI Taxonomy" id="796937"/>
    <lineage>
        <taxon>Bacteria</taxon>
        <taxon>Bacillati</taxon>
        <taxon>Bacillota</taxon>
        <taxon>Clostridia</taxon>
        <taxon>Peptostreptococcales</taxon>
        <taxon>Filifactoraceae</taxon>
        <taxon>Peptoanaerobacter</taxon>
    </lineage>
</organism>
<dbReference type="EMBL" id="AFZE01000045">
    <property type="protein sequence ID" value="EHL13204.1"/>
    <property type="molecule type" value="Genomic_DNA"/>
</dbReference>
<evidence type="ECO:0000313" key="2">
    <source>
        <dbReference type="Proteomes" id="UP000006437"/>
    </source>
</evidence>
<dbReference type="InterPro" id="IPR007358">
    <property type="entry name" value="Nucleoid_associated_NdpA"/>
</dbReference>